<protein>
    <submittedName>
        <fullName evidence="1">Uncharacterized protein</fullName>
    </submittedName>
</protein>
<dbReference type="HOGENOM" id="CLU_2485528_0_0_1"/>
<organism evidence="1">
    <name type="scientific">Magallana gigas</name>
    <name type="common">Pacific oyster</name>
    <name type="synonym">Crassostrea gigas</name>
    <dbReference type="NCBI Taxonomy" id="29159"/>
    <lineage>
        <taxon>Eukaryota</taxon>
        <taxon>Metazoa</taxon>
        <taxon>Spiralia</taxon>
        <taxon>Lophotrochozoa</taxon>
        <taxon>Mollusca</taxon>
        <taxon>Bivalvia</taxon>
        <taxon>Autobranchia</taxon>
        <taxon>Pteriomorphia</taxon>
        <taxon>Ostreida</taxon>
        <taxon>Ostreoidea</taxon>
        <taxon>Ostreidae</taxon>
        <taxon>Magallana</taxon>
    </lineage>
</organism>
<evidence type="ECO:0000313" key="1">
    <source>
        <dbReference type="EMBL" id="EKC31647.1"/>
    </source>
</evidence>
<reference evidence="1" key="1">
    <citation type="journal article" date="2012" name="Nature">
        <title>The oyster genome reveals stress adaptation and complexity of shell formation.</title>
        <authorList>
            <person name="Zhang G."/>
            <person name="Fang X."/>
            <person name="Guo X."/>
            <person name="Li L."/>
            <person name="Luo R."/>
            <person name="Xu F."/>
            <person name="Yang P."/>
            <person name="Zhang L."/>
            <person name="Wang X."/>
            <person name="Qi H."/>
            <person name="Xiong Z."/>
            <person name="Que H."/>
            <person name="Xie Y."/>
            <person name="Holland P.W."/>
            <person name="Paps J."/>
            <person name="Zhu Y."/>
            <person name="Wu F."/>
            <person name="Chen Y."/>
            <person name="Wang J."/>
            <person name="Peng C."/>
            <person name="Meng J."/>
            <person name="Yang L."/>
            <person name="Liu J."/>
            <person name="Wen B."/>
            <person name="Zhang N."/>
            <person name="Huang Z."/>
            <person name="Zhu Q."/>
            <person name="Feng Y."/>
            <person name="Mount A."/>
            <person name="Hedgecock D."/>
            <person name="Xu Z."/>
            <person name="Liu Y."/>
            <person name="Domazet-Loso T."/>
            <person name="Du Y."/>
            <person name="Sun X."/>
            <person name="Zhang S."/>
            <person name="Liu B."/>
            <person name="Cheng P."/>
            <person name="Jiang X."/>
            <person name="Li J."/>
            <person name="Fan D."/>
            <person name="Wang W."/>
            <person name="Fu W."/>
            <person name="Wang T."/>
            <person name="Wang B."/>
            <person name="Zhang J."/>
            <person name="Peng Z."/>
            <person name="Li Y."/>
            <person name="Li N."/>
            <person name="Wang J."/>
            <person name="Chen M."/>
            <person name="He Y."/>
            <person name="Tan F."/>
            <person name="Song X."/>
            <person name="Zheng Q."/>
            <person name="Huang R."/>
            <person name="Yang H."/>
            <person name="Du X."/>
            <person name="Chen L."/>
            <person name="Yang M."/>
            <person name="Gaffney P.M."/>
            <person name="Wang S."/>
            <person name="Luo L."/>
            <person name="She Z."/>
            <person name="Ming Y."/>
            <person name="Huang W."/>
            <person name="Zhang S."/>
            <person name="Huang B."/>
            <person name="Zhang Y."/>
            <person name="Qu T."/>
            <person name="Ni P."/>
            <person name="Miao G."/>
            <person name="Wang J."/>
            <person name="Wang Q."/>
            <person name="Steinberg C.E."/>
            <person name="Wang H."/>
            <person name="Li N."/>
            <person name="Qian L."/>
            <person name="Zhang G."/>
            <person name="Li Y."/>
            <person name="Yang H."/>
            <person name="Liu X."/>
            <person name="Wang J."/>
            <person name="Yin Y."/>
            <person name="Wang J."/>
        </authorList>
    </citation>
    <scope>NUCLEOTIDE SEQUENCE [LARGE SCALE GENOMIC DNA]</scope>
    <source>
        <strain evidence="1">05x7-T-G4-1.051#20</strain>
    </source>
</reference>
<sequence length="87" mass="9845">MATGEGAEVHVSTAVVNWTRKTCWKKPFLPAPFIFLSLKFPPLLRPSRSEVFDEADIKGIFTYLLFKTAQDTNFYFYGQGCEATSSE</sequence>
<accession>K1Q4Z5</accession>
<dbReference type="InParanoid" id="K1Q4Z5"/>
<gene>
    <name evidence="1" type="ORF">CGI_10022917</name>
</gene>
<name>K1Q4Z5_MAGGI</name>
<dbReference type="EMBL" id="JH815916">
    <property type="protein sequence ID" value="EKC31647.1"/>
    <property type="molecule type" value="Genomic_DNA"/>
</dbReference>
<dbReference type="AlphaFoldDB" id="K1Q4Z5"/>
<proteinExistence type="predicted"/>